<evidence type="ECO:0000256" key="1">
    <source>
        <dbReference type="ARBA" id="ARBA00007074"/>
    </source>
</evidence>
<dbReference type="PANTHER" id="PTHR47053:SF1">
    <property type="entry name" value="MUREIN DD-ENDOPEPTIDASE MEPH-RELATED"/>
    <property type="match status" value="1"/>
</dbReference>
<feature type="signal peptide" evidence="6">
    <location>
        <begin position="1"/>
        <end position="48"/>
    </location>
</feature>
<dbReference type="Proteomes" id="UP000746503">
    <property type="component" value="Unassembled WGS sequence"/>
</dbReference>
<accession>A0ABX1AHA0</accession>
<reference evidence="8 9" key="1">
    <citation type="submission" date="2020-03" db="EMBL/GenBank/DDBJ databases">
        <title>Draft genome of Streptomyces sp. ventii, isolated from the Axial Seamount in the Pacific Ocean, and resequencing of the two type strains Streptomyces lonarensis strain NCL 716 and Streptomyces bohaiensis strain 11A07.</title>
        <authorList>
            <person name="Loughran R.M."/>
            <person name="Pfannmuller K.M."/>
            <person name="Wasson B.J."/>
            <person name="Deadmond M.C."/>
            <person name="Paddock B.E."/>
            <person name="Koyack M.J."/>
            <person name="Gallegos D.A."/>
            <person name="Mitchell E.A."/>
            <person name="Ushijima B."/>
            <person name="Saw J.H."/>
            <person name="Mcphail K.L."/>
            <person name="Videau P."/>
        </authorList>
    </citation>
    <scope>NUCLEOTIDE SEQUENCE [LARGE SCALE GENOMIC DNA]</scope>
    <source>
        <strain evidence="9">5675061</strain>
    </source>
</reference>
<feature type="region of interest" description="Disordered" evidence="5">
    <location>
        <begin position="1"/>
        <end position="22"/>
    </location>
</feature>
<proteinExistence type="inferred from homology"/>
<evidence type="ECO:0000313" key="8">
    <source>
        <dbReference type="EMBL" id="NJP65021.1"/>
    </source>
</evidence>
<gene>
    <name evidence="8" type="ORF">HCJ92_01665</name>
</gene>
<feature type="compositionally biased region" description="Basic and acidic residues" evidence="5">
    <location>
        <begin position="109"/>
        <end position="148"/>
    </location>
</feature>
<dbReference type="InterPro" id="IPR038765">
    <property type="entry name" value="Papain-like_cys_pep_sf"/>
</dbReference>
<feature type="domain" description="NlpC/P60" evidence="7">
    <location>
        <begin position="181"/>
        <end position="298"/>
    </location>
</feature>
<evidence type="ECO:0000256" key="2">
    <source>
        <dbReference type="ARBA" id="ARBA00022670"/>
    </source>
</evidence>
<feature type="chain" id="PRO_5046561029" evidence="6">
    <location>
        <begin position="49"/>
        <end position="298"/>
    </location>
</feature>
<evidence type="ECO:0000256" key="3">
    <source>
        <dbReference type="ARBA" id="ARBA00022801"/>
    </source>
</evidence>
<dbReference type="Gene3D" id="3.90.1720.10">
    <property type="entry name" value="endopeptidase domain like (from Nostoc punctiforme)"/>
    <property type="match status" value="1"/>
</dbReference>
<dbReference type="PANTHER" id="PTHR47053">
    <property type="entry name" value="MUREIN DD-ENDOPEPTIDASE MEPH-RELATED"/>
    <property type="match status" value="1"/>
</dbReference>
<comment type="caution">
    <text evidence="8">The sequence shown here is derived from an EMBL/GenBank/DDBJ whole genome shotgun (WGS) entry which is preliminary data.</text>
</comment>
<evidence type="ECO:0000259" key="7">
    <source>
        <dbReference type="PROSITE" id="PS51935"/>
    </source>
</evidence>
<dbReference type="SUPFAM" id="SSF54001">
    <property type="entry name" value="Cysteine proteinases"/>
    <property type="match status" value="1"/>
</dbReference>
<dbReference type="EMBL" id="JAAVJB010000006">
    <property type="protein sequence ID" value="NJP65021.1"/>
    <property type="molecule type" value="Genomic_DNA"/>
</dbReference>
<dbReference type="RefSeq" id="WP_167931545.1">
    <property type="nucleotide sequence ID" value="NZ_JAAVJB010000006.1"/>
</dbReference>
<dbReference type="InterPro" id="IPR000064">
    <property type="entry name" value="NLP_P60_dom"/>
</dbReference>
<dbReference type="PROSITE" id="PS51935">
    <property type="entry name" value="NLPC_P60"/>
    <property type="match status" value="1"/>
</dbReference>
<keyword evidence="2" id="KW-0645">Protease</keyword>
<keyword evidence="3" id="KW-0378">Hydrolase</keyword>
<evidence type="ECO:0000256" key="6">
    <source>
        <dbReference type="SAM" id="SignalP"/>
    </source>
</evidence>
<dbReference type="Pfam" id="PF00877">
    <property type="entry name" value="NLPC_P60"/>
    <property type="match status" value="1"/>
</dbReference>
<keyword evidence="6" id="KW-0732">Signal</keyword>
<feature type="compositionally biased region" description="Low complexity" evidence="5">
    <location>
        <begin position="149"/>
        <end position="182"/>
    </location>
</feature>
<dbReference type="InterPro" id="IPR051202">
    <property type="entry name" value="Peptidase_C40"/>
</dbReference>
<feature type="region of interest" description="Disordered" evidence="5">
    <location>
        <begin position="109"/>
        <end position="185"/>
    </location>
</feature>
<organism evidence="8 9">
    <name type="scientific">Streptomyces spiramenti</name>
    <dbReference type="NCBI Taxonomy" id="2720606"/>
    <lineage>
        <taxon>Bacteria</taxon>
        <taxon>Bacillati</taxon>
        <taxon>Actinomycetota</taxon>
        <taxon>Actinomycetes</taxon>
        <taxon>Kitasatosporales</taxon>
        <taxon>Streptomycetaceae</taxon>
        <taxon>Streptomyces</taxon>
    </lineage>
</organism>
<keyword evidence="9" id="KW-1185">Reference proteome</keyword>
<name>A0ABX1AHA0_9ACTN</name>
<evidence type="ECO:0000256" key="5">
    <source>
        <dbReference type="SAM" id="MobiDB-lite"/>
    </source>
</evidence>
<protein>
    <submittedName>
        <fullName evidence="8">C40 family peptidase</fullName>
    </submittedName>
</protein>
<sequence>MSPIRTTRPTGRHRKPRQTRATQLLRGGVLSGVLGTIAVAAPAGSAQADEKPTEATGELPTVTTLSTVHVAGAAQAAEAAERYISAADLDQAQTLAWVRAEKAAAKQKAEEEEARAAEERAARERAAEEARAAEERAAEDAAAEERTEQAASRSSERAPLAASSGEAATAPSASTPAPAPSGSGSGIVGFARSQVGSAYQLGATGPGAWDCSGLTGAAYASAGISLPRTSQEQSAMGTAIAVSDAQPGDLLYWGGRGSAYHVAIYVGNGRFVGAQNPSTGVVEQDLGYSPPTGAVRIG</sequence>
<keyword evidence="4" id="KW-0788">Thiol protease</keyword>
<comment type="similarity">
    <text evidence="1">Belongs to the peptidase C40 family.</text>
</comment>
<evidence type="ECO:0000256" key="4">
    <source>
        <dbReference type="ARBA" id="ARBA00022807"/>
    </source>
</evidence>
<evidence type="ECO:0000313" key="9">
    <source>
        <dbReference type="Proteomes" id="UP000746503"/>
    </source>
</evidence>